<dbReference type="InterPro" id="IPR038358">
    <property type="entry name" value="VPS28_N_sf"/>
</dbReference>
<dbReference type="PROSITE" id="PS51313">
    <property type="entry name" value="VPS28_N"/>
    <property type="match status" value="1"/>
</dbReference>
<dbReference type="GO" id="GO:0031902">
    <property type="term" value="C:late endosome membrane"/>
    <property type="evidence" value="ECO:0007669"/>
    <property type="project" value="UniProtKB-SubCell"/>
</dbReference>
<evidence type="ECO:0000259" key="7">
    <source>
        <dbReference type="PROSITE" id="PS51313"/>
    </source>
</evidence>
<dbReference type="OrthoDB" id="433955at2759"/>
<dbReference type="SUPFAM" id="SSF53335">
    <property type="entry name" value="S-adenosyl-L-methionine-dependent methyltransferases"/>
    <property type="match status" value="1"/>
</dbReference>
<evidence type="ECO:0000259" key="6">
    <source>
        <dbReference type="PROSITE" id="PS51310"/>
    </source>
</evidence>
<dbReference type="InterPro" id="IPR037206">
    <property type="entry name" value="VPS28_C_sf"/>
</dbReference>
<evidence type="ECO:0000256" key="5">
    <source>
        <dbReference type="PROSITE-ProRule" id="PRU00642"/>
    </source>
</evidence>
<dbReference type="FunFam" id="1.20.120.1130:FF:000001">
    <property type="entry name" value="Vacuolar protein sorting-associated protein 28 homolog"/>
    <property type="match status" value="1"/>
</dbReference>
<proteinExistence type="inferred from homology"/>
<dbReference type="Gene3D" id="1.20.120.1130">
    <property type="match status" value="1"/>
</dbReference>
<dbReference type="PROSITE" id="PS51310">
    <property type="entry name" value="VPS28_C"/>
    <property type="match status" value="1"/>
</dbReference>
<keyword evidence="4 5" id="KW-0653">Protein transport</keyword>
<feature type="domain" description="VPS28 C-terminal" evidence="6">
    <location>
        <begin position="150"/>
        <end position="244"/>
    </location>
</feature>
<dbReference type="GO" id="GO:0008757">
    <property type="term" value="F:S-adenosylmethionine-dependent methyltransferase activity"/>
    <property type="evidence" value="ECO:0007669"/>
    <property type="project" value="UniProtKB-ARBA"/>
</dbReference>
<dbReference type="InterPro" id="IPR017898">
    <property type="entry name" value="VPS28_N"/>
</dbReference>
<dbReference type="SUPFAM" id="SSF140111">
    <property type="entry name" value="Endosomal sorting complex assembly domain"/>
    <property type="match status" value="1"/>
</dbReference>
<dbReference type="GO" id="GO:0043162">
    <property type="term" value="P:ubiquitin-dependent protein catabolic process via the multivesicular body sorting pathway"/>
    <property type="evidence" value="ECO:0007669"/>
    <property type="project" value="UniProtKB-ARBA"/>
</dbReference>
<dbReference type="GO" id="GO:0072666">
    <property type="term" value="P:establishment of protein localization to vacuole"/>
    <property type="evidence" value="ECO:0007669"/>
    <property type="project" value="UniProtKB-ARBA"/>
</dbReference>
<comment type="similarity">
    <text evidence="5">Belongs to the VPS28 family.</text>
</comment>
<keyword evidence="2 5" id="KW-0813">Transport</keyword>
<evidence type="ECO:0000256" key="3">
    <source>
        <dbReference type="ARBA" id="ARBA00022753"/>
    </source>
</evidence>
<dbReference type="Pfam" id="PF10294">
    <property type="entry name" value="Methyltransf_16"/>
    <property type="match status" value="1"/>
</dbReference>
<dbReference type="SUPFAM" id="SSF140427">
    <property type="entry name" value="VPS28 C-terminal domain-like"/>
    <property type="match status" value="1"/>
</dbReference>
<dbReference type="GO" id="GO:0000813">
    <property type="term" value="C:ESCRT I complex"/>
    <property type="evidence" value="ECO:0007669"/>
    <property type="project" value="InterPro"/>
</dbReference>
<dbReference type="Pfam" id="PF03997">
    <property type="entry name" value="VPS28"/>
    <property type="match status" value="1"/>
</dbReference>
<dbReference type="PANTHER" id="PTHR38049:SF1">
    <property type="entry name" value="PROTEIN KINASE DOMAIN-CONTAINING PROTEIN"/>
    <property type="match status" value="1"/>
</dbReference>
<dbReference type="VEuPathDB" id="FungiDB:P174DRAFT_511985"/>
<dbReference type="STRING" id="1392255.A0A2I1C7U6"/>
<dbReference type="RefSeq" id="XP_024682295.1">
    <property type="nucleotide sequence ID" value="XM_024831841.1"/>
</dbReference>
<dbReference type="PANTHER" id="PTHR38049">
    <property type="entry name" value="RICIN B LECTIN DOMAIN-CONTAINING PROTEIN"/>
    <property type="match status" value="1"/>
</dbReference>
<gene>
    <name evidence="8" type="ORF">P174DRAFT_511985</name>
</gene>
<evidence type="ECO:0000256" key="4">
    <source>
        <dbReference type="ARBA" id="ARBA00022927"/>
    </source>
</evidence>
<dbReference type="InterPro" id="IPR019410">
    <property type="entry name" value="Methyltransf_16"/>
</dbReference>
<dbReference type="Proteomes" id="UP000234474">
    <property type="component" value="Unassembled WGS sequence"/>
</dbReference>
<organism evidence="8 9">
    <name type="scientific">Aspergillus novofumigatus (strain IBT 16806)</name>
    <dbReference type="NCBI Taxonomy" id="1392255"/>
    <lineage>
        <taxon>Eukaryota</taxon>
        <taxon>Fungi</taxon>
        <taxon>Dikarya</taxon>
        <taxon>Ascomycota</taxon>
        <taxon>Pezizomycotina</taxon>
        <taxon>Eurotiomycetes</taxon>
        <taxon>Eurotiomycetidae</taxon>
        <taxon>Eurotiales</taxon>
        <taxon>Aspergillaceae</taxon>
        <taxon>Aspergillus</taxon>
        <taxon>Aspergillus subgen. Fumigati</taxon>
    </lineage>
</organism>
<dbReference type="CDD" id="cd02440">
    <property type="entry name" value="AdoMet_MTases"/>
    <property type="match status" value="1"/>
</dbReference>
<dbReference type="InterPro" id="IPR017899">
    <property type="entry name" value="VPS28_C"/>
</dbReference>
<evidence type="ECO:0000256" key="1">
    <source>
        <dbReference type="ARBA" id="ARBA00004633"/>
    </source>
</evidence>
<evidence type="ECO:0000256" key="2">
    <source>
        <dbReference type="ARBA" id="ARBA00022448"/>
    </source>
</evidence>
<name>A0A2I1C7U6_ASPN1</name>
<evidence type="ECO:0000313" key="8">
    <source>
        <dbReference type="EMBL" id="PKX93700.1"/>
    </source>
</evidence>
<dbReference type="GO" id="GO:0032509">
    <property type="term" value="P:endosome transport via multivesicular body sorting pathway"/>
    <property type="evidence" value="ECO:0007669"/>
    <property type="project" value="InterPro"/>
</dbReference>
<sequence length="796" mass="87956">MYAQRPLSYAPTPYSYTPNPALSATINLDEEVKLASSSAERDLHESLAEIYSIIVTLDGLEKAYIKDVVTEAEYTETCTRLLKQYKSSLGDEAVAAAFVDLETFKRTWGLECPRATERLRIGLPATVEQASHGAPSGNAGPTTGGPVGGALGSLILTATENFITFLDALKLNMVSKDALHPLLSEVIQSVNKVTDGDFENRGKIIQWLITLNQMRATEELSEEQARELAFDIEQAYQGFKSTADLDEPLHVLDLPQIYSKPSGTDLLRALDLLAVKPRGFSTSAGQGAVKSRTVDPSGVTRYLTSIVSSSLSWLDTDELREAIWDTAAARLSERAGRTAMPAMSRVFTIPTSSDEELTLTLHEPSLTADNLGMKTWVSSYLLSRRLHNILDVTPPLVPSSSTTPKSDRTLRALELGAGTGLVGLSFAALRGSSATIHLTDLPDIVPNLAHNVSLNVELLTRTDAAVTTGVLDWSVAPSPPPTREEQYDLILAADPLYSPKHPKWLVETVGHWLSRGLDARVVVEMPLREAYLPQVQEFRQRMQQLGLAVVEEGEEVGYDDWEGADGGALESSKMVIGLLAITAIPTVTGVAMGVSEQRKANERKMDARRMARFNIDIETSGETQEEDEIRGKRIVLRDNKVYLDDPLPANRKHPSHTAESFYIDYPELEETKHLKRGLGLVTTISDNPPMLNWIYADKETHELKYGNRSQSVQHVVGPWDWADEETTITLEGKSAFMAVQEEDWSWAVYFDRDGDELEWVLEEEGKLDNPFAPIKLKRTMVPQVPQVEQSNKNDNS</sequence>
<dbReference type="OMA" id="IMISADP"/>
<keyword evidence="3" id="KW-0967">Endosome</keyword>
<dbReference type="Gene3D" id="3.40.50.150">
    <property type="entry name" value="Vaccinia Virus protein VP39"/>
    <property type="match status" value="1"/>
</dbReference>
<comment type="caution">
    <text evidence="8">The sequence shown here is derived from an EMBL/GenBank/DDBJ whole genome shotgun (WGS) entry which is preliminary data.</text>
</comment>
<dbReference type="AlphaFoldDB" id="A0A2I1C7U6"/>
<comment type="subcellular location">
    <subcellularLocation>
        <location evidence="1">Late endosome membrane</location>
        <topology evidence="1">Peripheral membrane protein</topology>
    </subcellularLocation>
</comment>
<evidence type="ECO:0000313" key="9">
    <source>
        <dbReference type="Proteomes" id="UP000234474"/>
    </source>
</evidence>
<dbReference type="InterPro" id="IPR007143">
    <property type="entry name" value="Vps28"/>
</dbReference>
<dbReference type="GeneID" id="36539177"/>
<feature type="domain" description="VPS28 N-terminal" evidence="7">
    <location>
        <begin position="21"/>
        <end position="129"/>
    </location>
</feature>
<dbReference type="GO" id="GO:0006886">
    <property type="term" value="P:intracellular protein transport"/>
    <property type="evidence" value="ECO:0007669"/>
    <property type="project" value="UniProtKB-ARBA"/>
</dbReference>
<protein>
    <submittedName>
        <fullName evidence="8">VPS28-domain-containing protein</fullName>
    </submittedName>
</protein>
<keyword evidence="9" id="KW-1185">Reference proteome</keyword>
<dbReference type="InterPro" id="IPR029063">
    <property type="entry name" value="SAM-dependent_MTases_sf"/>
</dbReference>
<accession>A0A2I1C7U6</accession>
<dbReference type="Gene3D" id="1.20.1440.200">
    <property type="match status" value="1"/>
</dbReference>
<dbReference type="EMBL" id="MSZS01000004">
    <property type="protein sequence ID" value="PKX93700.1"/>
    <property type="molecule type" value="Genomic_DNA"/>
</dbReference>
<reference evidence="9" key="1">
    <citation type="journal article" date="2018" name="Proc. Natl. Acad. Sci. U.S.A.">
        <title>Linking secondary metabolites to gene clusters through genome sequencing of six diverse Aspergillus species.</title>
        <authorList>
            <person name="Kaerboelling I."/>
            <person name="Vesth T.C."/>
            <person name="Frisvad J.C."/>
            <person name="Nybo J.L."/>
            <person name="Theobald S."/>
            <person name="Kuo A."/>
            <person name="Bowyer P."/>
            <person name="Matsuda Y."/>
            <person name="Mondo S."/>
            <person name="Lyhne E.K."/>
            <person name="Kogle M.E."/>
            <person name="Clum A."/>
            <person name="Lipzen A."/>
            <person name="Salamov A."/>
            <person name="Ngan C.Y."/>
            <person name="Daum C."/>
            <person name="Chiniquy J."/>
            <person name="Barry K."/>
            <person name="LaButti K."/>
            <person name="Haridas S."/>
            <person name="Simmons B.A."/>
            <person name="Magnuson J.K."/>
            <person name="Mortensen U.H."/>
            <person name="Larsen T.O."/>
            <person name="Grigoriev I.V."/>
            <person name="Baker S.E."/>
            <person name="Andersen M.R."/>
        </authorList>
    </citation>
    <scope>NUCLEOTIDE SEQUENCE [LARGE SCALE GENOMIC DNA]</scope>
    <source>
        <strain evidence="9">IBT 16806</strain>
    </source>
</reference>
<dbReference type="InterPro" id="IPR037202">
    <property type="entry name" value="ESCRT_assembly_dom"/>
</dbReference>
<dbReference type="FunFam" id="1.20.1440.200:FF:000003">
    <property type="entry name" value="Vacuolar protein sorting-associated protein 28"/>
    <property type="match status" value="1"/>
</dbReference>